<evidence type="ECO:0000313" key="6">
    <source>
        <dbReference type="Proteomes" id="UP000267821"/>
    </source>
</evidence>
<gene>
    <name evidence="5" type="ORF">L211DRAFT_843208</name>
</gene>
<dbReference type="GO" id="GO:0042597">
    <property type="term" value="C:periplasmic space"/>
    <property type="evidence" value="ECO:0007669"/>
    <property type="project" value="InterPro"/>
</dbReference>
<accession>A0A3N4L7H7</accession>
<dbReference type="Pfam" id="PF05426">
    <property type="entry name" value="Alginate_lyase"/>
    <property type="match status" value="1"/>
</dbReference>
<dbReference type="InterPro" id="IPR008929">
    <property type="entry name" value="Chondroitin_lyas"/>
</dbReference>
<evidence type="ECO:0000313" key="5">
    <source>
        <dbReference type="EMBL" id="RPB18837.1"/>
    </source>
</evidence>
<keyword evidence="6" id="KW-1185">Reference proteome</keyword>
<dbReference type="InterPro" id="IPR008397">
    <property type="entry name" value="Alginate_lyase_dom"/>
</dbReference>
<protein>
    <submittedName>
        <fullName evidence="5">GPI anchored protein</fullName>
    </submittedName>
</protein>
<keyword evidence="2" id="KW-0456">Lyase</keyword>
<evidence type="ECO:0000256" key="3">
    <source>
        <dbReference type="SAM" id="SignalP"/>
    </source>
</evidence>
<dbReference type="GO" id="GO:0016829">
    <property type="term" value="F:lyase activity"/>
    <property type="evidence" value="ECO:0007669"/>
    <property type="project" value="UniProtKB-KW"/>
</dbReference>
<evidence type="ECO:0000256" key="2">
    <source>
        <dbReference type="ARBA" id="ARBA00023239"/>
    </source>
</evidence>
<feature type="domain" description="Alginate lyase" evidence="4">
    <location>
        <begin position="88"/>
        <end position="296"/>
    </location>
</feature>
<dbReference type="Gene3D" id="1.50.10.100">
    <property type="entry name" value="Chondroitin AC/alginate lyase"/>
    <property type="match status" value="1"/>
</dbReference>
<keyword evidence="1 3" id="KW-0732">Signal</keyword>
<dbReference type="InParanoid" id="A0A3N4L7H7"/>
<name>A0A3N4L7H7_9PEZI</name>
<dbReference type="EMBL" id="ML121608">
    <property type="protein sequence ID" value="RPB18837.1"/>
    <property type="molecule type" value="Genomic_DNA"/>
</dbReference>
<dbReference type="SUPFAM" id="SSF48230">
    <property type="entry name" value="Chondroitin AC/alginate lyase"/>
    <property type="match status" value="1"/>
</dbReference>
<dbReference type="STRING" id="1051890.A0A3N4L7H7"/>
<evidence type="ECO:0000256" key="1">
    <source>
        <dbReference type="ARBA" id="ARBA00022729"/>
    </source>
</evidence>
<dbReference type="Proteomes" id="UP000267821">
    <property type="component" value="Unassembled WGS sequence"/>
</dbReference>
<dbReference type="OrthoDB" id="5302720at2759"/>
<dbReference type="AlphaFoldDB" id="A0A3N4L7H7"/>
<feature type="chain" id="PRO_5017928490" evidence="3">
    <location>
        <begin position="24"/>
        <end position="387"/>
    </location>
</feature>
<proteinExistence type="predicted"/>
<organism evidence="5 6">
    <name type="scientific">Terfezia boudieri ATCC MYA-4762</name>
    <dbReference type="NCBI Taxonomy" id="1051890"/>
    <lineage>
        <taxon>Eukaryota</taxon>
        <taxon>Fungi</taxon>
        <taxon>Dikarya</taxon>
        <taxon>Ascomycota</taxon>
        <taxon>Pezizomycotina</taxon>
        <taxon>Pezizomycetes</taxon>
        <taxon>Pezizales</taxon>
        <taxon>Pezizaceae</taxon>
        <taxon>Terfezia</taxon>
    </lineage>
</organism>
<feature type="signal peptide" evidence="3">
    <location>
        <begin position="1"/>
        <end position="23"/>
    </location>
</feature>
<evidence type="ECO:0000259" key="4">
    <source>
        <dbReference type="Pfam" id="PF05426"/>
    </source>
</evidence>
<sequence length="387" mass="42642">MRFAHAVPLAFAVCSAAFQFVHPGLLHTQTDFSRITTKVTANASPWVDGWYKLTNNSHSALTYTPKPVSSVCRGLNAGCTQNYGLLFNDIAAAYALAIRWKVTGTTAYGTAAVKVLNAWAKTLTTVTGNSDRFLAAGLYGYQLANAAEIMRDFPGYHKSDLKAMQTLLRRVFYPMNHDFLVRHNGAAINHYWANWDLCNIASILSIGVFTDNTTMYNEALTYFKSGSGNGAINNAIWKVYDDGTAQVQESGRDQGHTTLVMGLLGVIAQTAYNQGTNLFSYGDNLILKASEYVAKYNLGYDVQYTTYTNRKVRQTVISSSGRGSIRPIWELLYNHYVKVERAYAPYTTQMNLFVKNRSGGAEGGGGNYGPNSGGYDQLGYGTLMYTR</sequence>
<reference evidence="5 6" key="1">
    <citation type="journal article" date="2018" name="Nat. Ecol. Evol.">
        <title>Pezizomycetes genomes reveal the molecular basis of ectomycorrhizal truffle lifestyle.</title>
        <authorList>
            <person name="Murat C."/>
            <person name="Payen T."/>
            <person name="Noel B."/>
            <person name="Kuo A."/>
            <person name="Morin E."/>
            <person name="Chen J."/>
            <person name="Kohler A."/>
            <person name="Krizsan K."/>
            <person name="Balestrini R."/>
            <person name="Da Silva C."/>
            <person name="Montanini B."/>
            <person name="Hainaut M."/>
            <person name="Levati E."/>
            <person name="Barry K.W."/>
            <person name="Belfiori B."/>
            <person name="Cichocki N."/>
            <person name="Clum A."/>
            <person name="Dockter R.B."/>
            <person name="Fauchery L."/>
            <person name="Guy J."/>
            <person name="Iotti M."/>
            <person name="Le Tacon F."/>
            <person name="Lindquist E.A."/>
            <person name="Lipzen A."/>
            <person name="Malagnac F."/>
            <person name="Mello A."/>
            <person name="Molinier V."/>
            <person name="Miyauchi S."/>
            <person name="Poulain J."/>
            <person name="Riccioni C."/>
            <person name="Rubini A."/>
            <person name="Sitrit Y."/>
            <person name="Splivallo R."/>
            <person name="Traeger S."/>
            <person name="Wang M."/>
            <person name="Zifcakova L."/>
            <person name="Wipf D."/>
            <person name="Zambonelli A."/>
            <person name="Paolocci F."/>
            <person name="Nowrousian M."/>
            <person name="Ottonello S."/>
            <person name="Baldrian P."/>
            <person name="Spatafora J.W."/>
            <person name="Henrissat B."/>
            <person name="Nagy L.G."/>
            <person name="Aury J.M."/>
            <person name="Wincker P."/>
            <person name="Grigoriev I.V."/>
            <person name="Bonfante P."/>
            <person name="Martin F.M."/>
        </authorList>
    </citation>
    <scope>NUCLEOTIDE SEQUENCE [LARGE SCALE GENOMIC DNA]</scope>
    <source>
        <strain evidence="5 6">ATCC MYA-4762</strain>
    </source>
</reference>